<reference evidence="2 3" key="1">
    <citation type="journal article" date="2016" name="Mol. Biol. Evol.">
        <title>Comparative Genomics of Early-Diverging Mushroom-Forming Fungi Provides Insights into the Origins of Lignocellulose Decay Capabilities.</title>
        <authorList>
            <person name="Nagy L.G."/>
            <person name="Riley R."/>
            <person name="Tritt A."/>
            <person name="Adam C."/>
            <person name="Daum C."/>
            <person name="Floudas D."/>
            <person name="Sun H."/>
            <person name="Yadav J.S."/>
            <person name="Pangilinan J."/>
            <person name="Larsson K.H."/>
            <person name="Matsuura K."/>
            <person name="Barry K."/>
            <person name="Labutti K."/>
            <person name="Kuo R."/>
            <person name="Ohm R.A."/>
            <person name="Bhattacharya S.S."/>
            <person name="Shirouzu T."/>
            <person name="Yoshinaga Y."/>
            <person name="Martin F.M."/>
            <person name="Grigoriev I.V."/>
            <person name="Hibbett D.S."/>
        </authorList>
    </citation>
    <scope>NUCLEOTIDE SEQUENCE [LARGE SCALE GENOMIC DNA]</scope>
    <source>
        <strain evidence="2 3">HHB12029</strain>
    </source>
</reference>
<evidence type="ECO:0000256" key="1">
    <source>
        <dbReference type="SAM" id="MobiDB-lite"/>
    </source>
</evidence>
<gene>
    <name evidence="2" type="ORF">EXIGLDRAFT_485879</name>
</gene>
<protein>
    <submittedName>
        <fullName evidence="2">Uncharacterized protein</fullName>
    </submittedName>
</protein>
<organism evidence="2 3">
    <name type="scientific">Exidia glandulosa HHB12029</name>
    <dbReference type="NCBI Taxonomy" id="1314781"/>
    <lineage>
        <taxon>Eukaryota</taxon>
        <taxon>Fungi</taxon>
        <taxon>Dikarya</taxon>
        <taxon>Basidiomycota</taxon>
        <taxon>Agaricomycotina</taxon>
        <taxon>Agaricomycetes</taxon>
        <taxon>Auriculariales</taxon>
        <taxon>Exidiaceae</taxon>
        <taxon>Exidia</taxon>
    </lineage>
</organism>
<sequence>MTLPREPKQRACVAETRRTGRETRQAGHPLQGRPASHGLLVNQTELCRGDGAPVDARRTAPLSPIPSFACHCPRRGCTPATALMPVSHRGLTAADALGHLDRALVLPNSERPASRARMQVVRKRKVMVGGQGAGLSPYGSPARFHASRFSRHSATDAVIMVPRTASHQHCYIFYIESTWPYIM</sequence>
<evidence type="ECO:0000313" key="3">
    <source>
        <dbReference type="Proteomes" id="UP000077266"/>
    </source>
</evidence>
<dbReference type="Proteomes" id="UP000077266">
    <property type="component" value="Unassembled WGS sequence"/>
</dbReference>
<feature type="compositionally biased region" description="Basic and acidic residues" evidence="1">
    <location>
        <begin position="1"/>
        <end position="25"/>
    </location>
</feature>
<proteinExistence type="predicted"/>
<dbReference type="EMBL" id="KV426681">
    <property type="protein sequence ID" value="KZV79111.1"/>
    <property type="molecule type" value="Genomic_DNA"/>
</dbReference>
<accession>A0A166NFT4</accession>
<feature type="region of interest" description="Disordered" evidence="1">
    <location>
        <begin position="1"/>
        <end position="36"/>
    </location>
</feature>
<keyword evidence="3" id="KW-1185">Reference proteome</keyword>
<name>A0A166NFT4_EXIGL</name>
<evidence type="ECO:0000313" key="2">
    <source>
        <dbReference type="EMBL" id="KZV79111.1"/>
    </source>
</evidence>
<dbReference type="AlphaFoldDB" id="A0A166NFT4"/>
<dbReference type="InParanoid" id="A0A166NFT4"/>